<dbReference type="Pfam" id="PF14054">
    <property type="entry name" value="DUF4249"/>
    <property type="match status" value="1"/>
</dbReference>
<dbReference type="InterPro" id="IPR025345">
    <property type="entry name" value="DUF4249"/>
</dbReference>
<keyword evidence="2" id="KW-1185">Reference proteome</keyword>
<proteinExistence type="predicted"/>
<protein>
    <submittedName>
        <fullName evidence="1">DUF4249 family protein</fullName>
    </submittedName>
</protein>
<dbReference type="Proteomes" id="UP000662783">
    <property type="component" value="Chromosome"/>
</dbReference>
<reference evidence="1" key="1">
    <citation type="submission" date="2021-02" db="EMBL/GenBank/DDBJ databases">
        <title>Fulvivirga sp. S481 isolated from sea water.</title>
        <authorList>
            <person name="Bae S.S."/>
            <person name="Baek K."/>
        </authorList>
    </citation>
    <scope>NUCLEOTIDE SEQUENCE</scope>
    <source>
        <strain evidence="1">S481</strain>
    </source>
</reference>
<evidence type="ECO:0000313" key="1">
    <source>
        <dbReference type="EMBL" id="QSE98062.1"/>
    </source>
</evidence>
<sequence>MKQLTTILSIFLLIISCEERFEEDVEFAAQDLIVVEGLMTNELKRHRVKLTRPFGSQNEDPRPVSRAFMAIVDSDEEFVVLTEDPVGSGEYYTPPMRAVFGKFYLLVIRHRGKEYRAFDTPPGGQFLGDVALDTALIDGVIHYRLEYQETGTAANYVTHDIDWSATPNCSPQESCEGRVVFYDLKNIDVQEIFATEKDEFYFPQGSTVIRRKHTVSDRYKEFLRSLLSETEWRGGFFDITRDNIPTNVEGDAVGFFATVTVDVDTLIVN</sequence>
<accession>A0A974WIY4</accession>
<name>A0A974WIY4_9BACT</name>
<organism evidence="1 2">
    <name type="scientific">Fulvivirga lutea</name>
    <dbReference type="NCBI Taxonomy" id="2810512"/>
    <lineage>
        <taxon>Bacteria</taxon>
        <taxon>Pseudomonadati</taxon>
        <taxon>Bacteroidota</taxon>
        <taxon>Cytophagia</taxon>
        <taxon>Cytophagales</taxon>
        <taxon>Fulvivirgaceae</taxon>
        <taxon>Fulvivirga</taxon>
    </lineage>
</organism>
<dbReference type="PROSITE" id="PS51257">
    <property type="entry name" value="PROKAR_LIPOPROTEIN"/>
    <property type="match status" value="1"/>
</dbReference>
<dbReference type="RefSeq" id="WP_205722570.1">
    <property type="nucleotide sequence ID" value="NZ_CP070608.1"/>
</dbReference>
<dbReference type="EMBL" id="CP070608">
    <property type="protein sequence ID" value="QSE98062.1"/>
    <property type="molecule type" value="Genomic_DNA"/>
</dbReference>
<dbReference type="KEGG" id="fuv:JR347_02985"/>
<dbReference type="AlphaFoldDB" id="A0A974WIY4"/>
<evidence type="ECO:0000313" key="2">
    <source>
        <dbReference type="Proteomes" id="UP000662783"/>
    </source>
</evidence>
<gene>
    <name evidence="1" type="ORF">JR347_02985</name>
</gene>